<dbReference type="InterPro" id="IPR036156">
    <property type="entry name" value="Beta-gal/glucu_dom_sf"/>
</dbReference>
<dbReference type="Gene3D" id="2.60.120.260">
    <property type="entry name" value="Galactose-binding domain-like"/>
    <property type="match status" value="1"/>
</dbReference>
<feature type="domain" description="Glycoside hydrolase family 2 catalytic" evidence="5">
    <location>
        <begin position="321"/>
        <end position="496"/>
    </location>
</feature>
<dbReference type="SUPFAM" id="SSF49785">
    <property type="entry name" value="Galactose-binding domain-like"/>
    <property type="match status" value="1"/>
</dbReference>
<dbReference type="SUPFAM" id="SSF49303">
    <property type="entry name" value="beta-Galactosidase/glucuronidase domain"/>
    <property type="match status" value="1"/>
</dbReference>
<evidence type="ECO:0000259" key="4">
    <source>
        <dbReference type="Pfam" id="PF00703"/>
    </source>
</evidence>
<dbReference type="InterPro" id="IPR017853">
    <property type="entry name" value="GH"/>
</dbReference>
<sequence>MNSTLFIPRPEHPRPQFMRQSWLNLNGEWQFEFDASRSGKERGLQKPEAKLGHTIVVPFCPESKLSGIGHTDFIPAVWYKRSFVLPTEWQSGEVLLHFGAVDYEAEVWVNDVWIGRHRGGYSSFSFPVRHALREGGNIVTVYAEDDVRSGKQPRGKQSGTYRSQGCDYTRTTGIWQTVWLEHVPATYVSSFLLYPDPANECLHVSAEINGPTTGFSFRCSSSFEGKATGQQTILVGARSVRLTLPLAEKHLWHPGSPKLYDLRVELLQEDRIIDSSSSYFGLRSIRLDGMAFRINEQSVFQRLVLDQGFYPDGIYTAPSDEALKKDIELSLAAGFNGARLHEKMFEPRYLYWADKLGYLVWGEHANWGLDISDSSALATFLPEWIEGIKRDFNHPSIIGWCPFNETWDAPGGARQNNDVLRIVYETTRSLDETRPVIDTSGNFHVATDIFDVHDYDQNPESFRKRHQPLADGGEPWVSFPERQSYSGQPYFVSEYGGIGWDPEQATEDGWGYGDRPKTEAEFKLRYEGLTNALLDNPHMFGFCYTQLYDIEQEINGLYTYDRKPKFDLEWLKSVNRRRAAIED</sequence>
<evidence type="ECO:0000256" key="3">
    <source>
        <dbReference type="ARBA" id="ARBA00023295"/>
    </source>
</evidence>
<evidence type="ECO:0000256" key="1">
    <source>
        <dbReference type="ARBA" id="ARBA00007401"/>
    </source>
</evidence>
<dbReference type="SUPFAM" id="SSF51445">
    <property type="entry name" value="(Trans)glycosidases"/>
    <property type="match status" value="1"/>
</dbReference>
<evidence type="ECO:0000256" key="2">
    <source>
        <dbReference type="ARBA" id="ARBA00022801"/>
    </source>
</evidence>
<dbReference type="InterPro" id="IPR006103">
    <property type="entry name" value="Glyco_hydro_2_cat"/>
</dbReference>
<keyword evidence="3" id="KW-0326">Glycosidase</keyword>
<dbReference type="Gene3D" id="2.60.40.10">
    <property type="entry name" value="Immunoglobulins"/>
    <property type="match status" value="1"/>
</dbReference>
<dbReference type="RefSeq" id="WP_068682416.1">
    <property type="nucleotide sequence ID" value="NZ_LYPA01000050.1"/>
</dbReference>
<keyword evidence="2" id="KW-0378">Hydrolase</keyword>
<protein>
    <submittedName>
        <fullName evidence="7">Beta-galactosidase</fullName>
    </submittedName>
</protein>
<dbReference type="Pfam" id="PF02837">
    <property type="entry name" value="Glyco_hydro_2_N"/>
    <property type="match status" value="1"/>
</dbReference>
<proteinExistence type="inferred from homology"/>
<dbReference type="InterPro" id="IPR006102">
    <property type="entry name" value="Ig-like_GH2"/>
</dbReference>
<dbReference type="AlphaFoldDB" id="A0A1A5YLF7"/>
<feature type="domain" description="Glycosyl hydrolases family 2 sugar binding" evidence="6">
    <location>
        <begin position="73"/>
        <end position="184"/>
    </location>
</feature>
<accession>A0A1A5YLF7</accession>
<dbReference type="Gene3D" id="3.20.20.80">
    <property type="entry name" value="Glycosidases"/>
    <property type="match status" value="1"/>
</dbReference>
<dbReference type="PANTHER" id="PTHR42732">
    <property type="entry name" value="BETA-GALACTOSIDASE"/>
    <property type="match status" value="1"/>
</dbReference>
<dbReference type="GO" id="GO:0004553">
    <property type="term" value="F:hydrolase activity, hydrolyzing O-glycosyl compounds"/>
    <property type="evidence" value="ECO:0007669"/>
    <property type="project" value="InterPro"/>
</dbReference>
<dbReference type="EMBL" id="LYPA01000050">
    <property type="protein sequence ID" value="OBR66210.1"/>
    <property type="molecule type" value="Genomic_DNA"/>
</dbReference>
<evidence type="ECO:0000259" key="5">
    <source>
        <dbReference type="Pfam" id="PF02836"/>
    </source>
</evidence>
<dbReference type="OrthoDB" id="9762066at2"/>
<dbReference type="STRING" id="1844972.A7K91_21015"/>
<evidence type="ECO:0000259" key="6">
    <source>
        <dbReference type="Pfam" id="PF02837"/>
    </source>
</evidence>
<organism evidence="7 8">
    <name type="scientific">Paenibacillus oryzae</name>
    <dbReference type="NCBI Taxonomy" id="1844972"/>
    <lineage>
        <taxon>Bacteria</taxon>
        <taxon>Bacillati</taxon>
        <taxon>Bacillota</taxon>
        <taxon>Bacilli</taxon>
        <taxon>Bacillales</taxon>
        <taxon>Paenibacillaceae</taxon>
        <taxon>Paenibacillus</taxon>
    </lineage>
</organism>
<dbReference type="GO" id="GO:0005975">
    <property type="term" value="P:carbohydrate metabolic process"/>
    <property type="evidence" value="ECO:0007669"/>
    <property type="project" value="InterPro"/>
</dbReference>
<name>A0A1A5YLF7_9BACL</name>
<dbReference type="PANTHER" id="PTHR42732:SF3">
    <property type="entry name" value="HYDROLASE"/>
    <property type="match status" value="1"/>
</dbReference>
<comment type="similarity">
    <text evidence="1">Belongs to the glycosyl hydrolase 2 family.</text>
</comment>
<feature type="domain" description="Glycoside hydrolase family 2 immunoglobulin-like beta-sandwich" evidence="4">
    <location>
        <begin position="203"/>
        <end position="283"/>
    </location>
</feature>
<dbReference type="Pfam" id="PF00703">
    <property type="entry name" value="Glyco_hydro_2"/>
    <property type="match status" value="1"/>
</dbReference>
<dbReference type="InterPro" id="IPR008979">
    <property type="entry name" value="Galactose-bd-like_sf"/>
</dbReference>
<evidence type="ECO:0000313" key="7">
    <source>
        <dbReference type="EMBL" id="OBR66210.1"/>
    </source>
</evidence>
<evidence type="ECO:0000313" key="8">
    <source>
        <dbReference type="Proteomes" id="UP000092024"/>
    </source>
</evidence>
<reference evidence="7 8" key="1">
    <citation type="submission" date="2016-05" db="EMBL/GenBank/DDBJ databases">
        <title>Paenibacillus oryzae. sp. nov., isolated from the rice root.</title>
        <authorList>
            <person name="Zhang J."/>
            <person name="Zhang X."/>
        </authorList>
    </citation>
    <scope>NUCLEOTIDE SEQUENCE [LARGE SCALE GENOMIC DNA]</scope>
    <source>
        <strain evidence="7 8">1DrF-4</strain>
    </source>
</reference>
<keyword evidence="8" id="KW-1185">Reference proteome</keyword>
<dbReference type="InterPro" id="IPR051913">
    <property type="entry name" value="GH2_Domain-Containing"/>
</dbReference>
<comment type="caution">
    <text evidence="7">The sequence shown here is derived from an EMBL/GenBank/DDBJ whole genome shotgun (WGS) entry which is preliminary data.</text>
</comment>
<dbReference type="Pfam" id="PF02836">
    <property type="entry name" value="Glyco_hydro_2_C"/>
    <property type="match status" value="1"/>
</dbReference>
<dbReference type="InterPro" id="IPR013783">
    <property type="entry name" value="Ig-like_fold"/>
</dbReference>
<gene>
    <name evidence="7" type="ORF">A7K91_21015</name>
</gene>
<dbReference type="InterPro" id="IPR006104">
    <property type="entry name" value="Glyco_hydro_2_N"/>
</dbReference>
<dbReference type="Proteomes" id="UP000092024">
    <property type="component" value="Unassembled WGS sequence"/>
</dbReference>